<evidence type="ECO:0000313" key="2">
    <source>
        <dbReference type="Proteomes" id="UP000351155"/>
    </source>
</evidence>
<reference evidence="1 2" key="1">
    <citation type="submission" date="2019-03" db="EMBL/GenBank/DDBJ databases">
        <authorList>
            <consortium name="Pathogen Informatics"/>
        </authorList>
    </citation>
    <scope>NUCLEOTIDE SEQUENCE [LARGE SCALE GENOMIC DNA]</scope>
    <source>
        <strain evidence="1 2">NCTC12126</strain>
    </source>
</reference>
<accession>A0A484WVL3</accession>
<dbReference type="AlphaFoldDB" id="A0A484WVL3"/>
<evidence type="ECO:0000313" key="1">
    <source>
        <dbReference type="EMBL" id="VFS14956.1"/>
    </source>
</evidence>
<proteinExistence type="predicted"/>
<dbReference type="Proteomes" id="UP000351155">
    <property type="component" value="Unassembled WGS sequence"/>
</dbReference>
<organism evidence="1 2">
    <name type="scientific">Enterobacter cancerogenus</name>
    <dbReference type="NCBI Taxonomy" id="69218"/>
    <lineage>
        <taxon>Bacteria</taxon>
        <taxon>Pseudomonadati</taxon>
        <taxon>Pseudomonadota</taxon>
        <taxon>Gammaproteobacteria</taxon>
        <taxon>Enterobacterales</taxon>
        <taxon>Enterobacteriaceae</taxon>
        <taxon>Enterobacter</taxon>
        <taxon>Enterobacter cloacae complex</taxon>
    </lineage>
</organism>
<evidence type="ECO:0008006" key="3">
    <source>
        <dbReference type="Google" id="ProtNLM"/>
    </source>
</evidence>
<protein>
    <recommendedName>
        <fullName evidence="3">Lipoprotein</fullName>
    </recommendedName>
</protein>
<dbReference type="PROSITE" id="PS51257">
    <property type="entry name" value="PROKAR_LIPOPROTEIN"/>
    <property type="match status" value="1"/>
</dbReference>
<sequence>MKKTGIVCLSLVVAVLTGCSSPKSTPEEPEMTAARQCSDQVLTASKNKAGTTKLMSIMKDEATIVRVGDSSQETHLIKGFPYVESTSLDNGKPGSTWRNCMQAKGFTVGG</sequence>
<gene>
    <name evidence="1" type="ORF">NCTC12126_01029</name>
</gene>
<name>A0A484WVL3_9ENTR</name>
<dbReference type="EMBL" id="CAADIW010000005">
    <property type="protein sequence ID" value="VFS14956.1"/>
    <property type="molecule type" value="Genomic_DNA"/>
</dbReference>